<evidence type="ECO:0000313" key="2">
    <source>
        <dbReference type="Proteomes" id="UP000515908"/>
    </source>
</evidence>
<gene>
    <name evidence="1" type="ORF">ADEAN_000035400</name>
</gene>
<dbReference type="AlphaFoldDB" id="A0A7G2BZG0"/>
<dbReference type="EMBL" id="LR877145">
    <property type="protein sequence ID" value="CAD2212918.1"/>
    <property type="molecule type" value="Genomic_DNA"/>
</dbReference>
<keyword evidence="2" id="KW-1185">Reference proteome</keyword>
<accession>A0A7G2BZG0</accession>
<dbReference type="VEuPathDB" id="TriTrypDB:ADEAN_000035400"/>
<proteinExistence type="predicted"/>
<organism evidence="1 2">
    <name type="scientific">Angomonas deanei</name>
    <dbReference type="NCBI Taxonomy" id="59799"/>
    <lineage>
        <taxon>Eukaryota</taxon>
        <taxon>Discoba</taxon>
        <taxon>Euglenozoa</taxon>
        <taxon>Kinetoplastea</taxon>
        <taxon>Metakinetoplastina</taxon>
        <taxon>Trypanosomatida</taxon>
        <taxon>Trypanosomatidae</taxon>
        <taxon>Strigomonadinae</taxon>
        <taxon>Angomonas</taxon>
    </lineage>
</organism>
<name>A0A7G2BZG0_9TRYP</name>
<reference evidence="1 2" key="1">
    <citation type="submission" date="2020-08" db="EMBL/GenBank/DDBJ databases">
        <authorList>
            <person name="Newling K."/>
            <person name="Davey J."/>
            <person name="Forrester S."/>
        </authorList>
    </citation>
    <scope>NUCLEOTIDE SEQUENCE [LARGE SCALE GENOMIC DNA]</scope>
    <source>
        <strain evidence="2">Crithidia deanei Carvalho (ATCC PRA-265)</strain>
    </source>
</reference>
<dbReference type="Proteomes" id="UP000515908">
    <property type="component" value="Chromosome 01"/>
</dbReference>
<protein>
    <submittedName>
        <fullName evidence="1">Uncharacterized protein</fullName>
    </submittedName>
</protein>
<evidence type="ECO:0000313" key="1">
    <source>
        <dbReference type="EMBL" id="CAD2212918.1"/>
    </source>
</evidence>
<sequence length="259" mass="28804">MFSTVIQNYLSLCQKHDQKPFSGFVDHIHCNSLSVNLGDTTLRQVELLATAMCTPTPLERGKRRADANAPKKLGIPPGAHFVEVNLSVREGKKTRLPARRLPPNPNSPAYYYATHTGEELADPGRYPKVVPVLRLLLRGLHCVVEANAAAQCLRVFCLEGVPLYAVPHSSRLLLTSLCHRGQSVRELLFTRCLFYPPTTSHEPNSNSNKRNGSKEEGHLFMDLCLQSKSQTSVGPFLSYFSPPLRCFLFTNAACATSRR</sequence>